<evidence type="ECO:0000256" key="7">
    <source>
        <dbReference type="ARBA" id="ARBA00023136"/>
    </source>
</evidence>
<evidence type="ECO:0000256" key="2">
    <source>
        <dbReference type="ARBA" id="ARBA00022475"/>
    </source>
</evidence>
<comment type="subcellular location">
    <subcellularLocation>
        <location evidence="1">Cell membrane</location>
        <topology evidence="1">Multi-pass membrane protein</topology>
    </subcellularLocation>
</comment>
<dbReference type="EMBL" id="LYOS01000004">
    <property type="protein sequence ID" value="OFV67484.1"/>
    <property type="molecule type" value="Genomic_DNA"/>
</dbReference>
<dbReference type="PANTHER" id="PTHR33908">
    <property type="entry name" value="MANNOSYLTRANSFERASE YKCB-RELATED"/>
    <property type="match status" value="1"/>
</dbReference>
<dbReference type="InterPro" id="IPR038731">
    <property type="entry name" value="RgtA/B/C-like"/>
</dbReference>
<feature type="transmembrane region" description="Helical" evidence="8">
    <location>
        <begin position="300"/>
        <end position="319"/>
    </location>
</feature>
<evidence type="ECO:0000256" key="5">
    <source>
        <dbReference type="ARBA" id="ARBA00022692"/>
    </source>
</evidence>
<sequence length="554" mass="63627">MVRDAMRFDFLKNKNFLIILFIIFYFVLVIPQITGLFVSDEVDFINAARGVVTSGIPIYEGAGNVMKIGLWHPTLYVNILATSFKLFGVHEWSARIISVIFTLLTLLVVYLIMKYLAFLDFSKVLAISIFLFNPLVVQGSLLVDIDNSVLMFFIALFVYAYLKLDREKPKNLLLLGILFAIALWAKIPTPPVLILSILIFHTLNREYKKGLQETIVIGLVGGTVFLTTWILYCDFFDLPFLQPFIHNIGYIGVGTNKMHFLLTHLWGFKNILFWATPFFILPILIISINRAKIYLKNRKLEAIDFLVIVGLLIFLEYLIVGSYQTADFPRYFSPMMPMFSVVFAGYFGMVKELTRKDLHVVSFVSLIIIAYLILVLKDPLLIDRVIFNTGAIYKIVEETAVVTVLYLLPFIISYTIFRALKVKTAFMLSIIVPLLMCGVYIDAIQVKADYATAYFYGESGMKDTIDYLSPRIDDNDAVIAKKDVAYYLAVKELYELPKSAEELEKLIENRDIEYIILKKEGYFTSLRYKDVTELIDTKYELDKEFGDYKVYKIG</sequence>
<dbReference type="InterPro" id="IPR050297">
    <property type="entry name" value="LipidA_mod_glycosyltrf_83"/>
</dbReference>
<evidence type="ECO:0000256" key="4">
    <source>
        <dbReference type="ARBA" id="ARBA00022679"/>
    </source>
</evidence>
<evidence type="ECO:0000256" key="8">
    <source>
        <dbReference type="SAM" id="Phobius"/>
    </source>
</evidence>
<dbReference type="GO" id="GO:0005886">
    <property type="term" value="C:plasma membrane"/>
    <property type="evidence" value="ECO:0007669"/>
    <property type="project" value="UniProtKB-SubCell"/>
</dbReference>
<feature type="transmembrane region" description="Helical" evidence="8">
    <location>
        <begin position="271"/>
        <end position="288"/>
    </location>
</feature>
<comment type="caution">
    <text evidence="10">The sequence shown here is derived from an EMBL/GenBank/DDBJ whole genome shotgun (WGS) entry which is preliminary data.</text>
</comment>
<keyword evidence="5 8" id="KW-0812">Transmembrane</keyword>
<feature type="transmembrane region" description="Helical" evidence="8">
    <location>
        <begin position="424"/>
        <end position="441"/>
    </location>
</feature>
<accession>A0A1F2P8M4</accession>
<evidence type="ECO:0000313" key="10">
    <source>
        <dbReference type="EMBL" id="OFV67484.1"/>
    </source>
</evidence>
<feature type="domain" description="Glycosyltransferase RgtA/B/C/D-like" evidence="9">
    <location>
        <begin position="72"/>
        <end position="218"/>
    </location>
</feature>
<feature type="transmembrane region" description="Helical" evidence="8">
    <location>
        <begin position="360"/>
        <end position="380"/>
    </location>
</feature>
<keyword evidence="3" id="KW-0328">Glycosyltransferase</keyword>
<name>A0A1F2P8M4_9EURY</name>
<dbReference type="GO" id="GO:0008610">
    <property type="term" value="P:lipid biosynthetic process"/>
    <property type="evidence" value="ECO:0007669"/>
    <property type="project" value="UniProtKB-ARBA"/>
</dbReference>
<evidence type="ECO:0000313" key="11">
    <source>
        <dbReference type="Proteomes" id="UP000186940"/>
    </source>
</evidence>
<gene>
    <name evidence="10" type="ORF">SCAL_001402</name>
</gene>
<dbReference type="AlphaFoldDB" id="A0A1F2P8M4"/>
<feature type="transmembrane region" description="Helical" evidence="8">
    <location>
        <begin position="172"/>
        <end position="203"/>
    </location>
</feature>
<feature type="transmembrane region" description="Helical" evidence="8">
    <location>
        <begin position="244"/>
        <end position="265"/>
    </location>
</feature>
<feature type="transmembrane region" description="Helical" evidence="8">
    <location>
        <begin position="331"/>
        <end position="348"/>
    </location>
</feature>
<keyword evidence="11" id="KW-1185">Reference proteome</keyword>
<feature type="transmembrane region" description="Helical" evidence="8">
    <location>
        <begin position="215"/>
        <end position="232"/>
    </location>
</feature>
<feature type="transmembrane region" description="Helical" evidence="8">
    <location>
        <begin position="400"/>
        <end position="417"/>
    </location>
</feature>
<dbReference type="Proteomes" id="UP000186940">
    <property type="component" value="Unassembled WGS sequence"/>
</dbReference>
<feature type="transmembrane region" description="Helical" evidence="8">
    <location>
        <begin position="16"/>
        <end position="38"/>
    </location>
</feature>
<evidence type="ECO:0000256" key="6">
    <source>
        <dbReference type="ARBA" id="ARBA00022989"/>
    </source>
</evidence>
<keyword evidence="2" id="KW-1003">Cell membrane</keyword>
<keyword evidence="4 10" id="KW-0808">Transferase</keyword>
<feature type="transmembrane region" description="Helical" evidence="8">
    <location>
        <begin position="149"/>
        <end position="165"/>
    </location>
</feature>
<dbReference type="PANTHER" id="PTHR33908:SF11">
    <property type="entry name" value="MEMBRANE PROTEIN"/>
    <property type="match status" value="1"/>
</dbReference>
<keyword evidence="7 8" id="KW-0472">Membrane</keyword>
<dbReference type="EC" id="2.-.-.-" evidence="10"/>
<evidence type="ECO:0000259" key="9">
    <source>
        <dbReference type="Pfam" id="PF13231"/>
    </source>
</evidence>
<keyword evidence="6 8" id="KW-1133">Transmembrane helix</keyword>
<protein>
    <submittedName>
        <fullName evidence="10">Membrane protein containing Glycosyl transferase, family 39 domain protein</fullName>
        <ecNumber evidence="10">2.-.-.-</ecNumber>
    </submittedName>
</protein>
<evidence type="ECO:0000256" key="3">
    <source>
        <dbReference type="ARBA" id="ARBA00022676"/>
    </source>
</evidence>
<dbReference type="Pfam" id="PF13231">
    <property type="entry name" value="PMT_2"/>
    <property type="match status" value="1"/>
</dbReference>
<dbReference type="GO" id="GO:0016763">
    <property type="term" value="F:pentosyltransferase activity"/>
    <property type="evidence" value="ECO:0007669"/>
    <property type="project" value="TreeGrafter"/>
</dbReference>
<dbReference type="STRING" id="1838285.SCAL_001402"/>
<organism evidence="10 11">
    <name type="scientific">Candidatus Syntropharchaeum caldarium</name>
    <dbReference type="NCBI Taxonomy" id="1838285"/>
    <lineage>
        <taxon>Archaea</taxon>
        <taxon>Methanobacteriati</taxon>
        <taxon>Methanobacteriota</taxon>
        <taxon>Stenosarchaea group</taxon>
        <taxon>Methanomicrobia</taxon>
        <taxon>Methanosarcinales</taxon>
        <taxon>ANME-2 cluster</taxon>
        <taxon>Candidatus Syntropharchaeum</taxon>
    </lineage>
</organism>
<feature type="transmembrane region" description="Helical" evidence="8">
    <location>
        <begin position="92"/>
        <end position="112"/>
    </location>
</feature>
<reference evidence="10" key="1">
    <citation type="submission" date="2016-05" db="EMBL/GenBank/DDBJ databases">
        <title>Microbial consortia oxidize butane by reversing methanogenesis.</title>
        <authorList>
            <person name="Laso-Perez R."/>
            <person name="Richter M."/>
            <person name="Wegener G."/>
            <person name="Musat F."/>
        </authorList>
    </citation>
    <scope>NUCLEOTIDE SEQUENCE [LARGE SCALE GENOMIC DNA]</scope>
    <source>
        <strain evidence="10">BOX2</strain>
    </source>
</reference>
<proteinExistence type="predicted"/>
<evidence type="ECO:0000256" key="1">
    <source>
        <dbReference type="ARBA" id="ARBA00004651"/>
    </source>
</evidence>